<evidence type="ECO:0000256" key="4">
    <source>
        <dbReference type="SAM" id="MobiDB-lite"/>
    </source>
</evidence>
<dbReference type="InterPro" id="IPR019407">
    <property type="entry name" value="CTU2"/>
</dbReference>
<gene>
    <name evidence="3" type="primary">NCS2</name>
    <name evidence="3" type="synonym">CTU2</name>
    <name evidence="5" type="ORF">D0862_04665</name>
</gene>
<protein>
    <recommendedName>
        <fullName evidence="3">Cytoplasmic tRNA 2-thiolation protein 2</fullName>
    </recommendedName>
</protein>
<evidence type="ECO:0000313" key="5">
    <source>
        <dbReference type="EMBL" id="RMZ06254.1"/>
    </source>
</evidence>
<comment type="subcellular location">
    <subcellularLocation>
        <location evidence="3">Cytoplasm</location>
    </subcellularLocation>
</comment>
<dbReference type="HAMAP" id="MF_03054">
    <property type="entry name" value="CTU2"/>
    <property type="match status" value="1"/>
</dbReference>
<name>A0A3M7GYX4_HORWE</name>
<dbReference type="GO" id="GO:0032447">
    <property type="term" value="P:protein urmylation"/>
    <property type="evidence" value="ECO:0007669"/>
    <property type="project" value="UniProtKB-UniRule"/>
</dbReference>
<keyword evidence="2 3" id="KW-0819">tRNA processing</keyword>
<feature type="region of interest" description="Disordered" evidence="4">
    <location>
        <begin position="1"/>
        <end position="24"/>
    </location>
</feature>
<proteinExistence type="inferred from homology"/>
<sequence>MTRQKSWRPQSVVSAKSSVHPPDVGSELRLVDLHTARNLHLFVLNTEAMPGRRVPAVPLDPTLCKRCQAEKPSINVRTEPLCTGCFSKYVSTKVVKRMESFRVRHSDPGKQRTLLLPLSHGPCSTALLHLLHQHLQGQTEKTGRTGFKLHVLHVKHLEEEEEEEDNDGPLLNKVRERYPTHAFTSIPLADVLSCEGVSELLQHDSSSRGENGDEASNGRTNLEKVFASLTSPTSKDDIRNILIRKLVVTFATQNDCEAILWGDSTTHLAERTLSETAKGRGSSLPWIVADGDALHGVPFYFPMRDLLSKEIASFATLIQPPLDDLIHTEPSKPAVSTKNTTIDDLMRQYFESVEQEYPSIVANVVKTTSKLQTVPVDEIEAQCELCDVPLDGEAAPARSRLCYGCIRTLPGVA</sequence>
<dbReference type="SUPFAM" id="SSF52402">
    <property type="entry name" value="Adenine nucleotide alpha hydrolases-like"/>
    <property type="match status" value="1"/>
</dbReference>
<comment type="function">
    <text evidence="3">Plays a central role in 2-thiolation of mcm(5)S(2)U at tRNA wobble positions of tRNA(Lys), tRNA(Glu) and tRNA(Gln). May act by forming a heterodimer with NCS6 that ligates sulfur from thiocarboxylated URM1 onto the uridine of tRNAs at wobble position. Prior mcm(5) tRNA modification by the elongator complex is required for 2-thiolation. May also be involved in protein urmylation.</text>
</comment>
<dbReference type="InterPro" id="IPR014729">
    <property type="entry name" value="Rossmann-like_a/b/a_fold"/>
</dbReference>
<feature type="compositionally biased region" description="Polar residues" evidence="4">
    <location>
        <begin position="1"/>
        <end position="17"/>
    </location>
</feature>
<dbReference type="GO" id="GO:0002143">
    <property type="term" value="P:tRNA wobble position uridine thiolation"/>
    <property type="evidence" value="ECO:0007669"/>
    <property type="project" value="TreeGrafter"/>
</dbReference>
<reference evidence="5 6" key="1">
    <citation type="journal article" date="2018" name="BMC Genomics">
        <title>Genomic evidence for intraspecific hybridization in a clonal and extremely halotolerant yeast.</title>
        <authorList>
            <person name="Gostincar C."/>
            <person name="Stajich J.E."/>
            <person name="Zupancic J."/>
            <person name="Zalar P."/>
            <person name="Gunde-Cimerman N."/>
        </authorList>
    </citation>
    <scope>NUCLEOTIDE SEQUENCE [LARGE SCALE GENOMIC DNA]</scope>
    <source>
        <strain evidence="5 6">EXF-171</strain>
    </source>
</reference>
<dbReference type="GO" id="GO:0000049">
    <property type="term" value="F:tRNA binding"/>
    <property type="evidence" value="ECO:0007669"/>
    <property type="project" value="InterPro"/>
</dbReference>
<comment type="caution">
    <text evidence="5">The sequence shown here is derived from an EMBL/GenBank/DDBJ whole genome shotgun (WGS) entry which is preliminary data.</text>
</comment>
<keyword evidence="1 3" id="KW-0963">Cytoplasm</keyword>
<comment type="pathway">
    <text evidence="3">tRNA modification; 5-methoxycarbonylmethyl-2-thiouridine-tRNA biosynthesis.</text>
</comment>
<dbReference type="Proteomes" id="UP000281468">
    <property type="component" value="Unassembled WGS sequence"/>
</dbReference>
<dbReference type="GO" id="GO:0005829">
    <property type="term" value="C:cytosol"/>
    <property type="evidence" value="ECO:0007669"/>
    <property type="project" value="TreeGrafter"/>
</dbReference>
<dbReference type="PANTHER" id="PTHR20882">
    <property type="entry name" value="CYTOPLASMIC TRNA 2-THIOLATION PROTEIN 2"/>
    <property type="match status" value="1"/>
</dbReference>
<comment type="similarity">
    <text evidence="3">Belongs to the CTU2/NCS2 family.</text>
</comment>
<dbReference type="Pfam" id="PF10288">
    <property type="entry name" value="CTU2"/>
    <property type="match status" value="1"/>
</dbReference>
<dbReference type="Gene3D" id="3.40.50.620">
    <property type="entry name" value="HUPs"/>
    <property type="match status" value="1"/>
</dbReference>
<evidence type="ECO:0000256" key="2">
    <source>
        <dbReference type="ARBA" id="ARBA00022694"/>
    </source>
</evidence>
<accession>A0A3M7GYX4</accession>
<dbReference type="GO" id="GO:0016779">
    <property type="term" value="F:nucleotidyltransferase activity"/>
    <property type="evidence" value="ECO:0007669"/>
    <property type="project" value="UniProtKB-UniRule"/>
</dbReference>
<evidence type="ECO:0000256" key="1">
    <source>
        <dbReference type="ARBA" id="ARBA00022490"/>
    </source>
</evidence>
<evidence type="ECO:0000313" key="6">
    <source>
        <dbReference type="Proteomes" id="UP000281468"/>
    </source>
</evidence>
<dbReference type="AlphaFoldDB" id="A0A3M7GYX4"/>
<dbReference type="GO" id="GO:0016783">
    <property type="term" value="F:sulfurtransferase activity"/>
    <property type="evidence" value="ECO:0007669"/>
    <property type="project" value="TreeGrafter"/>
</dbReference>
<dbReference type="UniPathway" id="UPA00988"/>
<organism evidence="5 6">
    <name type="scientific">Hortaea werneckii</name>
    <name type="common">Black yeast</name>
    <name type="synonym">Cladosporium werneckii</name>
    <dbReference type="NCBI Taxonomy" id="91943"/>
    <lineage>
        <taxon>Eukaryota</taxon>
        <taxon>Fungi</taxon>
        <taxon>Dikarya</taxon>
        <taxon>Ascomycota</taxon>
        <taxon>Pezizomycotina</taxon>
        <taxon>Dothideomycetes</taxon>
        <taxon>Dothideomycetidae</taxon>
        <taxon>Mycosphaerellales</taxon>
        <taxon>Teratosphaeriaceae</taxon>
        <taxon>Hortaea</taxon>
    </lineage>
</organism>
<dbReference type="EMBL" id="QWIQ01000115">
    <property type="protein sequence ID" value="RMZ06254.1"/>
    <property type="molecule type" value="Genomic_DNA"/>
</dbReference>
<dbReference type="PANTHER" id="PTHR20882:SF14">
    <property type="entry name" value="CYTOPLASMIC TRNA 2-THIOLATION PROTEIN 2"/>
    <property type="match status" value="1"/>
</dbReference>
<evidence type="ECO:0000256" key="3">
    <source>
        <dbReference type="HAMAP-Rule" id="MF_03054"/>
    </source>
</evidence>